<accession>A0A1T4Q3K9</accession>
<dbReference type="GO" id="GO:0046872">
    <property type="term" value="F:metal ion binding"/>
    <property type="evidence" value="ECO:0007669"/>
    <property type="project" value="UniProtKB-KW"/>
</dbReference>
<evidence type="ECO:0000313" key="15">
    <source>
        <dbReference type="Proteomes" id="UP000191418"/>
    </source>
</evidence>
<evidence type="ECO:0000313" key="14">
    <source>
        <dbReference type="EMBL" id="OPX55494.1"/>
    </source>
</evidence>
<dbReference type="InterPro" id="IPR032828">
    <property type="entry name" value="PolyA_RNA-bd"/>
</dbReference>
<dbReference type="Gene3D" id="1.10.3090.10">
    <property type="entry name" value="cca-adding enzyme, domain 2"/>
    <property type="match status" value="1"/>
</dbReference>
<dbReference type="InterPro" id="IPR043519">
    <property type="entry name" value="NT_sf"/>
</dbReference>
<evidence type="ECO:0008006" key="16">
    <source>
        <dbReference type="Google" id="ProtNLM"/>
    </source>
</evidence>
<dbReference type="Gene3D" id="3.30.460.10">
    <property type="entry name" value="Beta Polymerase, domain 2"/>
    <property type="match status" value="1"/>
</dbReference>
<feature type="domain" description="Poly A polymerase head" evidence="12">
    <location>
        <begin position="7"/>
        <end position="126"/>
    </location>
</feature>
<evidence type="ECO:0000256" key="5">
    <source>
        <dbReference type="ARBA" id="ARBA00022723"/>
    </source>
</evidence>
<dbReference type="PIRSF" id="PIRSF000813">
    <property type="entry name" value="CCA_bact"/>
    <property type="match status" value="1"/>
</dbReference>
<keyword evidence="2 11" id="KW-0808">Transferase</keyword>
<dbReference type="Pfam" id="PF01743">
    <property type="entry name" value="PolyA_pol"/>
    <property type="match status" value="1"/>
</dbReference>
<comment type="cofactor">
    <cofactor evidence="1">
        <name>Mg(2+)</name>
        <dbReference type="ChEBI" id="CHEBI:18420"/>
    </cofactor>
</comment>
<proteinExistence type="inferred from homology"/>
<keyword evidence="4" id="KW-0548">Nucleotidyltransferase</keyword>
<keyword evidence="6" id="KW-0547">Nucleotide-binding</keyword>
<keyword evidence="9" id="KW-0460">Magnesium</keyword>
<dbReference type="GO" id="GO:0001680">
    <property type="term" value="P:tRNA 3'-terminal CCA addition"/>
    <property type="evidence" value="ECO:0007669"/>
    <property type="project" value="InterPro"/>
</dbReference>
<dbReference type="SUPFAM" id="SSF81301">
    <property type="entry name" value="Nucleotidyltransferase"/>
    <property type="match status" value="1"/>
</dbReference>
<evidence type="ECO:0000256" key="4">
    <source>
        <dbReference type="ARBA" id="ARBA00022695"/>
    </source>
</evidence>
<dbReference type="AlphaFoldDB" id="A0A1T4Q3K9"/>
<evidence type="ECO:0000256" key="1">
    <source>
        <dbReference type="ARBA" id="ARBA00001946"/>
    </source>
</evidence>
<dbReference type="GO" id="GO:0004810">
    <property type="term" value="F:CCA tRNA nucleotidyltransferase activity"/>
    <property type="evidence" value="ECO:0007669"/>
    <property type="project" value="InterPro"/>
</dbReference>
<keyword evidence="8" id="KW-0067">ATP-binding</keyword>
<keyword evidence="3" id="KW-0819">tRNA processing</keyword>
<dbReference type="InterPro" id="IPR012006">
    <property type="entry name" value="CCA_bact"/>
</dbReference>
<dbReference type="Pfam" id="PF12627">
    <property type="entry name" value="PolyA_pol_RNAbd"/>
    <property type="match status" value="1"/>
</dbReference>
<keyword evidence="5" id="KW-0479">Metal-binding</keyword>
<dbReference type="Proteomes" id="UP000191418">
    <property type="component" value="Unassembled WGS sequence"/>
</dbReference>
<protein>
    <recommendedName>
        <fullName evidence="16">CCA tRNA nucleotidyltransferase</fullName>
    </recommendedName>
</protein>
<dbReference type="GO" id="GO:0003723">
    <property type="term" value="F:RNA binding"/>
    <property type="evidence" value="ECO:0007669"/>
    <property type="project" value="UniProtKB-KW"/>
</dbReference>
<evidence type="ECO:0000256" key="11">
    <source>
        <dbReference type="RuleBase" id="RU003953"/>
    </source>
</evidence>
<evidence type="ECO:0000259" key="12">
    <source>
        <dbReference type="Pfam" id="PF01743"/>
    </source>
</evidence>
<comment type="caution">
    <text evidence="14">The sequence shown here is derived from an EMBL/GenBank/DDBJ whole genome shotgun (WGS) entry which is preliminary data.</text>
</comment>
<feature type="domain" description="tRNA nucleotidyltransferase/poly(A) polymerase RNA and SrmB- binding" evidence="13">
    <location>
        <begin position="153"/>
        <end position="215"/>
    </location>
</feature>
<keyword evidence="7" id="KW-0692">RNA repair</keyword>
<organism evidence="14 15">
    <name type="scientific">Oceanospirillum multiglobuliferum</name>
    <dbReference type="NCBI Taxonomy" id="64969"/>
    <lineage>
        <taxon>Bacteria</taxon>
        <taxon>Pseudomonadati</taxon>
        <taxon>Pseudomonadota</taxon>
        <taxon>Gammaproteobacteria</taxon>
        <taxon>Oceanospirillales</taxon>
        <taxon>Oceanospirillaceae</taxon>
        <taxon>Oceanospirillum</taxon>
    </lineage>
</organism>
<dbReference type="PANTHER" id="PTHR47545">
    <property type="entry name" value="MULTIFUNCTIONAL CCA PROTEIN"/>
    <property type="match status" value="1"/>
</dbReference>
<keyword evidence="10 11" id="KW-0694">RNA-binding</keyword>
<evidence type="ECO:0000256" key="3">
    <source>
        <dbReference type="ARBA" id="ARBA00022694"/>
    </source>
</evidence>
<dbReference type="CDD" id="cd05398">
    <property type="entry name" value="NT_ClassII-CCAase"/>
    <property type="match status" value="1"/>
</dbReference>
<dbReference type="SUPFAM" id="SSF81891">
    <property type="entry name" value="Poly A polymerase C-terminal region-like"/>
    <property type="match status" value="1"/>
</dbReference>
<evidence type="ECO:0000256" key="7">
    <source>
        <dbReference type="ARBA" id="ARBA00022800"/>
    </source>
</evidence>
<keyword evidence="15" id="KW-1185">Reference proteome</keyword>
<dbReference type="EMBL" id="MTSM01000009">
    <property type="protein sequence ID" value="OPX55494.1"/>
    <property type="molecule type" value="Genomic_DNA"/>
</dbReference>
<evidence type="ECO:0000259" key="13">
    <source>
        <dbReference type="Pfam" id="PF12627"/>
    </source>
</evidence>
<evidence type="ECO:0000256" key="9">
    <source>
        <dbReference type="ARBA" id="ARBA00022842"/>
    </source>
</evidence>
<comment type="similarity">
    <text evidence="11">Belongs to the tRNA nucleotidyltransferase/poly(A) polymerase family.</text>
</comment>
<dbReference type="InterPro" id="IPR002646">
    <property type="entry name" value="PolA_pol_head_dom"/>
</dbReference>
<dbReference type="GO" id="GO:0005524">
    <property type="term" value="F:ATP binding"/>
    <property type="evidence" value="ECO:0007669"/>
    <property type="project" value="UniProtKB-KW"/>
</dbReference>
<reference evidence="14 15" key="1">
    <citation type="submission" date="2017-01" db="EMBL/GenBank/DDBJ databases">
        <title>Genome Sequencing of a Marine Spirillum, Oceanospirillum multiglobuliferum ATCC 33336, from Japan.</title>
        <authorList>
            <person name="Carney J.G."/>
            <person name="Trachtenberg A.M."/>
            <person name="Rheaume B.A."/>
            <person name="Linnane J.D."/>
            <person name="Pitts N.L."/>
            <person name="Mykles D.L."/>
            <person name="Maclea K.S."/>
        </authorList>
    </citation>
    <scope>NUCLEOTIDE SEQUENCE [LARGE SCALE GENOMIC DNA]</scope>
    <source>
        <strain evidence="14 15">ATCC 33336</strain>
    </source>
</reference>
<name>A0A1T4Q3K9_9GAMM</name>
<dbReference type="GO" id="GO:0042245">
    <property type="term" value="P:RNA repair"/>
    <property type="evidence" value="ECO:0007669"/>
    <property type="project" value="UniProtKB-KW"/>
</dbReference>
<evidence type="ECO:0000256" key="8">
    <source>
        <dbReference type="ARBA" id="ARBA00022840"/>
    </source>
</evidence>
<dbReference type="PANTHER" id="PTHR47545:SF1">
    <property type="entry name" value="MULTIFUNCTIONAL CCA PROTEIN"/>
    <property type="match status" value="1"/>
</dbReference>
<gene>
    <name evidence="14" type="ORF">BTE48_08895</name>
</gene>
<evidence type="ECO:0000256" key="10">
    <source>
        <dbReference type="ARBA" id="ARBA00022884"/>
    </source>
</evidence>
<dbReference type="InterPro" id="IPR050124">
    <property type="entry name" value="tRNA_CCA-adding_enzyme"/>
</dbReference>
<dbReference type="RefSeq" id="WP_078745335.1">
    <property type="nucleotide sequence ID" value="NZ_FUXG01000010.1"/>
</dbReference>
<sequence length="378" mass="42766">MPQAEQVYLVGGPVRDGLLGIEAHDKDWVVIGATPEQMLSEGYLQVGRDFPVFLHPKTKEEYALARTERKQGHGYQGFVCFTSPDVTLEEDLQRRDFTINAMALSQNGLLVDPYQGQQDLNNRILRHVSNAFSEDPLRVLRGARFLARFYHLGFKVADETLALMTQLAVTGELKYLSAERVWRETERALTEANPAQYFITLQQTQALDALMPELTTGSQLSHKTLDLINISFPEQYQSLCRWGLLLKHLDEAQINQLCDRLKAPIQYKQFALLVQANFKTLVAPQLQDADSCLQLIEKSGVFKQGGLFDVLLSLLQEQPLISNQATRLKQAWLEISEQLKTITAQKFQAQGLKGIEIGQAIKATRLTLVQQWLVDINQ</sequence>
<evidence type="ECO:0000256" key="2">
    <source>
        <dbReference type="ARBA" id="ARBA00022679"/>
    </source>
</evidence>
<evidence type="ECO:0000256" key="6">
    <source>
        <dbReference type="ARBA" id="ARBA00022741"/>
    </source>
</evidence>
<dbReference type="OrthoDB" id="9805698at2"/>
<dbReference type="STRING" id="64969.SAMN02745127_01735"/>